<gene>
    <name evidence="2" type="ORF">AVEN_254328_1</name>
</gene>
<feature type="compositionally biased region" description="Basic and acidic residues" evidence="1">
    <location>
        <begin position="82"/>
        <end position="94"/>
    </location>
</feature>
<proteinExistence type="predicted"/>
<sequence>MVSAAKPGIRTGFVQKMQPLIEDASKPKFHYKLKIAEKFMLENKQCLHIERQTPAQSQTRREVNATVHRNRIEAETPAQSQARRERDADAHHLVRDRQSQRIRCEAIHFIEAQVEMHNCGPMNIIC</sequence>
<name>A0A4Y2RB44_ARAVE</name>
<dbReference type="Proteomes" id="UP000499080">
    <property type="component" value="Unassembled WGS sequence"/>
</dbReference>
<protein>
    <submittedName>
        <fullName evidence="2">Uncharacterized protein</fullName>
    </submittedName>
</protein>
<evidence type="ECO:0000256" key="1">
    <source>
        <dbReference type="SAM" id="MobiDB-lite"/>
    </source>
</evidence>
<comment type="caution">
    <text evidence="2">The sequence shown here is derived from an EMBL/GenBank/DDBJ whole genome shotgun (WGS) entry which is preliminary data.</text>
</comment>
<reference evidence="2 3" key="1">
    <citation type="journal article" date="2019" name="Sci. Rep.">
        <title>Orb-weaving spider Araneus ventricosus genome elucidates the spidroin gene catalogue.</title>
        <authorList>
            <person name="Kono N."/>
            <person name="Nakamura H."/>
            <person name="Ohtoshi R."/>
            <person name="Moran D.A.P."/>
            <person name="Shinohara A."/>
            <person name="Yoshida Y."/>
            <person name="Fujiwara M."/>
            <person name="Mori M."/>
            <person name="Tomita M."/>
            <person name="Arakawa K."/>
        </authorList>
    </citation>
    <scope>NUCLEOTIDE SEQUENCE [LARGE SCALE GENOMIC DNA]</scope>
</reference>
<dbReference type="AlphaFoldDB" id="A0A4Y2RB44"/>
<dbReference type="OrthoDB" id="6567905at2759"/>
<feature type="region of interest" description="Disordered" evidence="1">
    <location>
        <begin position="68"/>
        <end position="94"/>
    </location>
</feature>
<evidence type="ECO:0000313" key="2">
    <source>
        <dbReference type="EMBL" id="GBN72479.1"/>
    </source>
</evidence>
<evidence type="ECO:0000313" key="3">
    <source>
        <dbReference type="Proteomes" id="UP000499080"/>
    </source>
</evidence>
<keyword evidence="3" id="KW-1185">Reference proteome</keyword>
<accession>A0A4Y2RB44</accession>
<dbReference type="EMBL" id="BGPR01016288">
    <property type="protein sequence ID" value="GBN72479.1"/>
    <property type="molecule type" value="Genomic_DNA"/>
</dbReference>
<organism evidence="2 3">
    <name type="scientific">Araneus ventricosus</name>
    <name type="common">Orbweaver spider</name>
    <name type="synonym">Epeira ventricosa</name>
    <dbReference type="NCBI Taxonomy" id="182803"/>
    <lineage>
        <taxon>Eukaryota</taxon>
        <taxon>Metazoa</taxon>
        <taxon>Ecdysozoa</taxon>
        <taxon>Arthropoda</taxon>
        <taxon>Chelicerata</taxon>
        <taxon>Arachnida</taxon>
        <taxon>Araneae</taxon>
        <taxon>Araneomorphae</taxon>
        <taxon>Entelegynae</taxon>
        <taxon>Araneoidea</taxon>
        <taxon>Araneidae</taxon>
        <taxon>Araneus</taxon>
    </lineage>
</organism>